<dbReference type="KEGG" id="lul:LPB138_07360"/>
<proteinExistence type="predicted"/>
<accession>A0A1D8P7H8</accession>
<dbReference type="OrthoDB" id="669131at2"/>
<dbReference type="InterPro" id="IPR025324">
    <property type="entry name" value="DUF4230"/>
</dbReference>
<dbReference type="STRING" id="1850246.LPB138_07360"/>
<evidence type="ECO:0008006" key="3">
    <source>
        <dbReference type="Google" id="ProtNLM"/>
    </source>
</evidence>
<keyword evidence="2" id="KW-1185">Reference proteome</keyword>
<gene>
    <name evidence="1" type="ORF">LPB138_07360</name>
</gene>
<dbReference type="Pfam" id="PF14014">
    <property type="entry name" value="DUF4230"/>
    <property type="match status" value="1"/>
</dbReference>
<protein>
    <recommendedName>
        <fullName evidence="3">DUF4230 domain-containing protein</fullName>
    </recommendedName>
</protein>
<dbReference type="AlphaFoldDB" id="A0A1D8P7H8"/>
<dbReference type="Proteomes" id="UP000176050">
    <property type="component" value="Chromosome"/>
</dbReference>
<sequence length="202" mass="22942">MDVVLGVFLGMLLSFFGVSIFNRKSGKEIAEKQSVVLLEKIKNVCKLVTVEGEFSEIYHYENTKERFMSLFSSKKKAILLVKAKTQIGYDLKKILLNANPKTKTVFINDFPQAEILTIDADVQYYDKSEGLFNKFAAEDLTALNKEVKQFIKDKIPESGLLETANQELIETIGIIQNIVETIGWKLDTKSLELPVEKKKILE</sequence>
<name>A0A1D8P7H8_9FLAO</name>
<reference evidence="1 2" key="1">
    <citation type="submission" date="2016-10" db="EMBL/GenBank/DDBJ databases">
        <title>Lutibacter sp. LPB0138, isolated from marine gastropod.</title>
        <authorList>
            <person name="Kim E."/>
            <person name="Yi H."/>
        </authorList>
    </citation>
    <scope>NUCLEOTIDE SEQUENCE [LARGE SCALE GENOMIC DNA]</scope>
    <source>
        <strain evidence="1 2">LPB0138</strain>
    </source>
</reference>
<dbReference type="EMBL" id="CP017478">
    <property type="protein sequence ID" value="AOW20502.1"/>
    <property type="molecule type" value="Genomic_DNA"/>
</dbReference>
<evidence type="ECO:0000313" key="1">
    <source>
        <dbReference type="EMBL" id="AOW20502.1"/>
    </source>
</evidence>
<evidence type="ECO:0000313" key="2">
    <source>
        <dbReference type="Proteomes" id="UP000176050"/>
    </source>
</evidence>
<dbReference type="RefSeq" id="WP_070236645.1">
    <property type="nucleotide sequence ID" value="NZ_CP017478.1"/>
</dbReference>
<organism evidence="1 2">
    <name type="scientific">Urechidicola croceus</name>
    <dbReference type="NCBI Taxonomy" id="1850246"/>
    <lineage>
        <taxon>Bacteria</taxon>
        <taxon>Pseudomonadati</taxon>
        <taxon>Bacteroidota</taxon>
        <taxon>Flavobacteriia</taxon>
        <taxon>Flavobacteriales</taxon>
        <taxon>Flavobacteriaceae</taxon>
        <taxon>Urechidicola</taxon>
    </lineage>
</organism>